<sequence>MKRRTVKRINEKNSELAKLIKAVNTIICISCWIEIGLVIVYFATTLNWRFSLLLLQYTPIRYFFFDVAPQKIQKRPPSLDRSIPLTIFVRYLSKRFPVPQGNILADIFGLFLAMARASVNGYALLWFDTFTFFFSDHETSEDDLEAKSNNRIKVLMEAFGNNNEDNDQNFKLIEEEWRKTRLATELDQWNFPIRRYLSHRDERFKAQEFKEVLEKEANNH</sequence>
<dbReference type="RefSeq" id="WP_272207499.1">
    <property type="nucleotide sequence ID" value="NZ_JAQONC010000004.1"/>
</dbReference>
<gene>
    <name evidence="2" type="ORF">PO158_09535</name>
</gene>
<evidence type="ECO:0000313" key="3">
    <source>
        <dbReference type="Proteomes" id="UP001218021"/>
    </source>
</evidence>
<evidence type="ECO:0000313" key="2">
    <source>
        <dbReference type="EMBL" id="MDC2828522.1"/>
    </source>
</evidence>
<protein>
    <submittedName>
        <fullName evidence="2">Uncharacterized protein</fullName>
    </submittedName>
</protein>
<keyword evidence="1" id="KW-0472">Membrane</keyword>
<comment type="caution">
    <text evidence="2">The sequence shown here is derived from an EMBL/GenBank/DDBJ whole genome shotgun (WGS) entry which is preliminary data.</text>
</comment>
<dbReference type="AlphaFoldDB" id="A0AAJ1M7X9"/>
<keyword evidence="1" id="KW-0812">Transmembrane</keyword>
<keyword evidence="1" id="KW-1133">Transmembrane helix</keyword>
<reference evidence="2" key="1">
    <citation type="submission" date="2023-01" db="EMBL/GenBank/DDBJ databases">
        <title>Genome analysis of 13 Lactobacillus isolated from gut of wild boar.</title>
        <authorList>
            <person name="Papp P."/>
            <person name="Libisch B."/>
            <person name="Nagy T."/>
            <person name="Olasz F."/>
        </authorList>
    </citation>
    <scope>NUCLEOTIDE SEQUENCE</scope>
    <source>
        <strain evidence="2">F108</strain>
    </source>
</reference>
<dbReference type="EMBL" id="JAQOND010000032">
    <property type="protein sequence ID" value="MDC2828522.1"/>
    <property type="molecule type" value="Genomic_DNA"/>
</dbReference>
<evidence type="ECO:0000256" key="1">
    <source>
        <dbReference type="SAM" id="Phobius"/>
    </source>
</evidence>
<feature type="transmembrane region" description="Helical" evidence="1">
    <location>
        <begin position="21"/>
        <end position="42"/>
    </location>
</feature>
<name>A0AAJ1M7X9_LIMMU</name>
<dbReference type="Proteomes" id="UP001218021">
    <property type="component" value="Unassembled WGS sequence"/>
</dbReference>
<accession>A0AAJ1M7X9</accession>
<proteinExistence type="predicted"/>
<organism evidence="2 3">
    <name type="scientific">Limosilactobacillus mucosae</name>
    <name type="common">Lactobacillus mucosae</name>
    <dbReference type="NCBI Taxonomy" id="97478"/>
    <lineage>
        <taxon>Bacteria</taxon>
        <taxon>Bacillati</taxon>
        <taxon>Bacillota</taxon>
        <taxon>Bacilli</taxon>
        <taxon>Lactobacillales</taxon>
        <taxon>Lactobacillaceae</taxon>
        <taxon>Limosilactobacillus</taxon>
    </lineage>
</organism>